<dbReference type="PANTHER" id="PTHR12138:SF162">
    <property type="entry name" value="CHROMOSOME UNDETERMINED SCAFFOLD_275, WHOLE GENOME SHOTGUN SEQUENCE"/>
    <property type="match status" value="1"/>
</dbReference>
<dbReference type="GeneTree" id="ENSGT01120000271815"/>
<reference evidence="1" key="3">
    <citation type="submission" date="2025-09" db="UniProtKB">
        <authorList>
            <consortium name="Ensembl"/>
        </authorList>
    </citation>
    <scope>IDENTIFICATION</scope>
</reference>
<dbReference type="AlphaFoldDB" id="A0A7N9D2K6"/>
<accession>A0A7N9D2K6</accession>
<sequence>MFSYSVQCEIITSDRMRYPFPQAFILCVTNNPITLLVILNCTIKSPCCVYQECCSLQECGSFPQANFVNMGLNRNSNIETEKRAFCFSFFFFFLRQSLILSPRLEYNGAILANCNPHLLGSSNSPASASQVAGITGVHHHTQLTFVFLVEVGFRHVGQAGLELLTSGDPPASASQSARITGMSHHAWPSKTCFYNFSSMRCGMSSIYTNTSVNVYNSPYST</sequence>
<dbReference type="PRINTS" id="PR02045">
    <property type="entry name" value="F138DOMAIN"/>
</dbReference>
<evidence type="ECO:0000313" key="2">
    <source>
        <dbReference type="Proteomes" id="UP000233100"/>
    </source>
</evidence>
<proteinExistence type="predicted"/>
<dbReference type="Ensembl" id="ENSMFAT00000089508.1">
    <property type="protein sequence ID" value="ENSMFAP00000056416.1"/>
    <property type="gene ID" value="ENSMFAG00000060969.1"/>
</dbReference>
<reference evidence="1 2" key="1">
    <citation type="submission" date="2013-03" db="EMBL/GenBank/DDBJ databases">
        <authorList>
            <person name="Warren W."/>
            <person name="Wilson R.K."/>
        </authorList>
    </citation>
    <scope>NUCLEOTIDE SEQUENCE</scope>
</reference>
<keyword evidence="2" id="KW-1185">Reference proteome</keyword>
<reference evidence="1" key="2">
    <citation type="submission" date="2025-08" db="UniProtKB">
        <authorList>
            <consortium name="Ensembl"/>
        </authorList>
    </citation>
    <scope>IDENTIFICATION</scope>
</reference>
<dbReference type="PANTHER" id="PTHR12138">
    <property type="entry name" value="PRIMATE-EXPANDED PROTEIN FAMILY"/>
    <property type="match status" value="1"/>
</dbReference>
<name>A0A7N9D2K6_MACFA</name>
<organism evidence="1 2">
    <name type="scientific">Macaca fascicularis</name>
    <name type="common">Crab-eating macaque</name>
    <name type="synonym">Cynomolgus monkey</name>
    <dbReference type="NCBI Taxonomy" id="9541"/>
    <lineage>
        <taxon>Eukaryota</taxon>
        <taxon>Metazoa</taxon>
        <taxon>Chordata</taxon>
        <taxon>Craniata</taxon>
        <taxon>Vertebrata</taxon>
        <taxon>Euteleostomi</taxon>
        <taxon>Mammalia</taxon>
        <taxon>Eutheria</taxon>
        <taxon>Euarchontoglires</taxon>
        <taxon>Primates</taxon>
        <taxon>Haplorrhini</taxon>
        <taxon>Catarrhini</taxon>
        <taxon>Cercopithecidae</taxon>
        <taxon>Cercopithecinae</taxon>
        <taxon>Macaca</taxon>
    </lineage>
</organism>
<evidence type="ECO:0000313" key="1">
    <source>
        <dbReference type="Ensembl" id="ENSMFAP00000056416.1"/>
    </source>
</evidence>
<protein>
    <submittedName>
        <fullName evidence="1">Uncharacterized protein</fullName>
    </submittedName>
</protein>
<dbReference type="Proteomes" id="UP000233100">
    <property type="component" value="Chromosome 8"/>
</dbReference>